<dbReference type="PANTHER" id="PTHR47053">
    <property type="entry name" value="MUREIN DD-ENDOPEPTIDASE MEPH-RELATED"/>
    <property type="match status" value="1"/>
</dbReference>
<dbReference type="PANTHER" id="PTHR47053:SF1">
    <property type="entry name" value="MUREIN DD-ENDOPEPTIDASE MEPH-RELATED"/>
    <property type="match status" value="1"/>
</dbReference>
<evidence type="ECO:0000259" key="5">
    <source>
        <dbReference type="PROSITE" id="PS51935"/>
    </source>
</evidence>
<dbReference type="AlphaFoldDB" id="A0A1F6UML7"/>
<dbReference type="SUPFAM" id="SSF54001">
    <property type="entry name" value="Cysteine proteinases"/>
    <property type="match status" value="1"/>
</dbReference>
<evidence type="ECO:0000256" key="1">
    <source>
        <dbReference type="ARBA" id="ARBA00007074"/>
    </source>
</evidence>
<feature type="domain" description="NlpC/P60" evidence="5">
    <location>
        <begin position="35"/>
        <end position="157"/>
    </location>
</feature>
<keyword evidence="3" id="KW-0378">Hydrolase</keyword>
<evidence type="ECO:0000256" key="4">
    <source>
        <dbReference type="ARBA" id="ARBA00022807"/>
    </source>
</evidence>
<dbReference type="InterPro" id="IPR038765">
    <property type="entry name" value="Papain-like_cys_pep_sf"/>
</dbReference>
<dbReference type="Gene3D" id="3.90.1720.10">
    <property type="entry name" value="endopeptidase domain like (from Nostoc punctiforme)"/>
    <property type="match status" value="1"/>
</dbReference>
<comment type="similarity">
    <text evidence="1">Belongs to the peptidase C40 family.</text>
</comment>
<reference evidence="6 7" key="1">
    <citation type="journal article" date="2016" name="Nat. Commun.">
        <title>Thousands of microbial genomes shed light on interconnected biogeochemical processes in an aquifer system.</title>
        <authorList>
            <person name="Anantharaman K."/>
            <person name="Brown C.T."/>
            <person name="Hug L.A."/>
            <person name="Sharon I."/>
            <person name="Castelle C.J."/>
            <person name="Probst A.J."/>
            <person name="Thomas B.C."/>
            <person name="Singh A."/>
            <person name="Wilkins M.J."/>
            <person name="Karaoz U."/>
            <person name="Brodie E.L."/>
            <person name="Williams K.H."/>
            <person name="Hubbard S.S."/>
            <person name="Banfield J.F."/>
        </authorList>
    </citation>
    <scope>NUCLEOTIDE SEQUENCE [LARGE SCALE GENOMIC DNA]</scope>
</reference>
<comment type="caution">
    <text evidence="6">The sequence shown here is derived from an EMBL/GenBank/DDBJ whole genome shotgun (WGS) entry which is preliminary data.</text>
</comment>
<dbReference type="Proteomes" id="UP000177950">
    <property type="component" value="Unassembled WGS sequence"/>
</dbReference>
<evidence type="ECO:0000313" key="6">
    <source>
        <dbReference type="EMBL" id="OGI58578.1"/>
    </source>
</evidence>
<protein>
    <recommendedName>
        <fullName evidence="5">NlpC/P60 domain-containing protein</fullName>
    </recommendedName>
</protein>
<keyword evidence="2" id="KW-0645">Protease</keyword>
<organism evidence="6 7">
    <name type="scientific">Candidatus Muproteobacteria bacterium RBG_19FT_COMBO_61_10</name>
    <dbReference type="NCBI Taxonomy" id="1817761"/>
    <lineage>
        <taxon>Bacteria</taxon>
        <taxon>Pseudomonadati</taxon>
        <taxon>Pseudomonadota</taxon>
        <taxon>Candidatus Muproteobacteria</taxon>
    </lineage>
</organism>
<dbReference type="Pfam" id="PF00877">
    <property type="entry name" value="NLPC_P60"/>
    <property type="match status" value="1"/>
</dbReference>
<dbReference type="InterPro" id="IPR051202">
    <property type="entry name" value="Peptidase_C40"/>
</dbReference>
<dbReference type="EMBL" id="MFSV01000068">
    <property type="protein sequence ID" value="OGI58578.1"/>
    <property type="molecule type" value="Genomic_DNA"/>
</dbReference>
<dbReference type="PROSITE" id="PS51935">
    <property type="entry name" value="NLPC_P60"/>
    <property type="match status" value="1"/>
</dbReference>
<dbReference type="InterPro" id="IPR000064">
    <property type="entry name" value="NLP_P60_dom"/>
</dbReference>
<evidence type="ECO:0000256" key="3">
    <source>
        <dbReference type="ARBA" id="ARBA00022801"/>
    </source>
</evidence>
<keyword evidence="4" id="KW-0788">Thiol protease</keyword>
<sequence length="159" mass="16777">MPALGVLLLSTALLTACGGSPVKDGGDVKKEAPASAKANKAVNTASSMLGKPYRYGGSSPKGFDCSGLVQYSYARAGVKVPRSTDAQRKATQPVAQGGLRKGDLLFFDERGKRSSHVAIYLGDGSFVHAPSSGKRVRVDRLADPYWKKSFAGARRFLGL</sequence>
<accession>A0A1F6UML7</accession>
<proteinExistence type="inferred from homology"/>
<dbReference type="GO" id="GO:0008234">
    <property type="term" value="F:cysteine-type peptidase activity"/>
    <property type="evidence" value="ECO:0007669"/>
    <property type="project" value="UniProtKB-KW"/>
</dbReference>
<name>A0A1F6UML7_9PROT</name>
<evidence type="ECO:0000313" key="7">
    <source>
        <dbReference type="Proteomes" id="UP000177950"/>
    </source>
</evidence>
<evidence type="ECO:0000256" key="2">
    <source>
        <dbReference type="ARBA" id="ARBA00022670"/>
    </source>
</evidence>
<gene>
    <name evidence="6" type="ORF">A2V58_02150</name>
</gene>
<dbReference type="GO" id="GO:0006508">
    <property type="term" value="P:proteolysis"/>
    <property type="evidence" value="ECO:0007669"/>
    <property type="project" value="UniProtKB-KW"/>
</dbReference>